<dbReference type="HAMAP" id="MF_02089">
    <property type="entry name" value="QueH"/>
    <property type="match status" value="1"/>
</dbReference>
<dbReference type="Pfam" id="PF02677">
    <property type="entry name" value="QueH"/>
    <property type="match status" value="1"/>
</dbReference>
<dbReference type="PANTHER" id="PTHR36701">
    <property type="entry name" value="EPOXYQUEUOSINE REDUCTASE QUEH"/>
    <property type="match status" value="1"/>
</dbReference>
<evidence type="ECO:0000256" key="8">
    <source>
        <dbReference type="ARBA" id="ARBA00022723"/>
    </source>
</evidence>
<feature type="binding site" evidence="17">
    <location>
        <position position="83"/>
    </location>
    <ligand>
        <name>[4Fe-4S] cluster</name>
        <dbReference type="ChEBI" id="CHEBI:49883"/>
    </ligand>
</feature>
<dbReference type="InterPro" id="IPR003828">
    <property type="entry name" value="QueH"/>
</dbReference>
<keyword evidence="12 17" id="KW-0411">Iron-sulfur</keyword>
<keyword evidence="7 17" id="KW-0819">tRNA processing</keyword>
<evidence type="ECO:0000256" key="4">
    <source>
        <dbReference type="ARBA" id="ARBA00012622"/>
    </source>
</evidence>
<feature type="disulfide bond" description="Redox-active" evidence="17">
    <location>
        <begin position="163"/>
        <end position="165"/>
    </location>
</feature>
<evidence type="ECO:0000256" key="10">
    <source>
        <dbReference type="ARBA" id="ARBA00023002"/>
    </source>
</evidence>
<feature type="binding site" evidence="17">
    <location>
        <position position="8"/>
    </location>
    <ligand>
        <name>[4Fe-4S] cluster</name>
        <dbReference type="ChEBI" id="CHEBI:49883"/>
    </ligand>
</feature>
<dbReference type="EC" id="1.17.99.6" evidence="4 17"/>
<dbReference type="AlphaFoldDB" id="A0A1V1PB84"/>
<evidence type="ECO:0000313" key="18">
    <source>
        <dbReference type="EMBL" id="ETR72058.1"/>
    </source>
</evidence>
<dbReference type="GO" id="GO:0046872">
    <property type="term" value="F:metal ion binding"/>
    <property type="evidence" value="ECO:0007669"/>
    <property type="project" value="UniProtKB-KW"/>
</dbReference>
<evidence type="ECO:0000256" key="9">
    <source>
        <dbReference type="ARBA" id="ARBA00022785"/>
    </source>
</evidence>
<reference evidence="19" key="1">
    <citation type="submission" date="2012-11" db="EMBL/GenBank/DDBJ databases">
        <authorList>
            <person name="Lucero-Rivera Y.E."/>
            <person name="Tovar-Ramirez D."/>
        </authorList>
    </citation>
    <scope>NUCLEOTIDE SEQUENCE [LARGE SCALE GENOMIC DNA]</scope>
    <source>
        <strain evidence="19">Araruama</strain>
    </source>
</reference>
<dbReference type="PANTHER" id="PTHR36701:SF1">
    <property type="entry name" value="EPOXYQUEUOSINE REDUCTASE QUEH"/>
    <property type="match status" value="1"/>
</dbReference>
<evidence type="ECO:0000313" key="19">
    <source>
        <dbReference type="Proteomes" id="UP000189670"/>
    </source>
</evidence>
<evidence type="ECO:0000256" key="1">
    <source>
        <dbReference type="ARBA" id="ARBA00002268"/>
    </source>
</evidence>
<comment type="pathway">
    <text evidence="2 17">tRNA modification; tRNA-queuosine biosynthesis.</text>
</comment>
<feature type="binding site" evidence="17">
    <location>
        <position position="9"/>
    </location>
    <ligand>
        <name>[4Fe-4S] cluster</name>
        <dbReference type="ChEBI" id="CHEBI:49883"/>
    </ligand>
</feature>
<keyword evidence="9 17" id="KW-0671">Queuosine biosynthesis</keyword>
<accession>A0A1V1PB84</accession>
<evidence type="ECO:0000256" key="12">
    <source>
        <dbReference type="ARBA" id="ARBA00023014"/>
    </source>
</evidence>
<dbReference type="GO" id="GO:0051539">
    <property type="term" value="F:4 iron, 4 sulfur cluster binding"/>
    <property type="evidence" value="ECO:0007669"/>
    <property type="project" value="UniProtKB-UniRule"/>
</dbReference>
<comment type="catalytic activity">
    <reaction evidence="16 17">
        <text>epoxyqueuosine(34) in tRNA + AH2 = queuosine(34) in tRNA + A + H2O</text>
        <dbReference type="Rhea" id="RHEA:32159"/>
        <dbReference type="Rhea" id="RHEA-COMP:18571"/>
        <dbReference type="Rhea" id="RHEA-COMP:18582"/>
        <dbReference type="ChEBI" id="CHEBI:13193"/>
        <dbReference type="ChEBI" id="CHEBI:15377"/>
        <dbReference type="ChEBI" id="CHEBI:17499"/>
        <dbReference type="ChEBI" id="CHEBI:194431"/>
        <dbReference type="ChEBI" id="CHEBI:194443"/>
        <dbReference type="EC" id="1.17.99.6"/>
    </reaction>
</comment>
<comment type="function">
    <text evidence="1 17">Catalyzes the conversion of epoxyqueuosine (oQ) to queuosine (Q), which is a hypermodified base found in the wobble positions of tRNA(Asp), tRNA(Asn), tRNA(His) and tRNA(Tyr).</text>
</comment>
<keyword evidence="11 17" id="KW-0408">Iron</keyword>
<keyword evidence="14 17" id="KW-0676">Redox-active center</keyword>
<dbReference type="GO" id="GO:0008616">
    <property type="term" value="P:tRNA queuosine(34) biosynthetic process"/>
    <property type="evidence" value="ECO:0007669"/>
    <property type="project" value="UniProtKB-UniRule"/>
</dbReference>
<keyword evidence="13 17" id="KW-1015">Disulfide bond</keyword>
<evidence type="ECO:0000256" key="5">
    <source>
        <dbReference type="ARBA" id="ARBA00016895"/>
    </source>
</evidence>
<evidence type="ECO:0000256" key="13">
    <source>
        <dbReference type="ARBA" id="ARBA00023157"/>
    </source>
</evidence>
<keyword evidence="6 17" id="KW-0004">4Fe-4S</keyword>
<keyword evidence="10 17" id="KW-0560">Oxidoreductase</keyword>
<proteinExistence type="inferred from homology"/>
<dbReference type="GO" id="GO:0052693">
    <property type="term" value="F:epoxyqueuosine reductase activity"/>
    <property type="evidence" value="ECO:0007669"/>
    <property type="project" value="UniProtKB-UniRule"/>
</dbReference>
<dbReference type="EMBL" id="ATBP01000188">
    <property type="protein sequence ID" value="ETR72058.1"/>
    <property type="molecule type" value="Genomic_DNA"/>
</dbReference>
<evidence type="ECO:0000256" key="7">
    <source>
        <dbReference type="ARBA" id="ARBA00022694"/>
    </source>
</evidence>
<comment type="caution">
    <text evidence="18">The sequence shown here is derived from an EMBL/GenBank/DDBJ whole genome shotgun (WGS) entry which is preliminary data.</text>
</comment>
<evidence type="ECO:0000256" key="14">
    <source>
        <dbReference type="ARBA" id="ARBA00023284"/>
    </source>
</evidence>
<evidence type="ECO:0000256" key="3">
    <source>
        <dbReference type="ARBA" id="ARBA00008207"/>
    </source>
</evidence>
<name>A0A1V1PB84_9BACT</name>
<dbReference type="UniPathway" id="UPA00392"/>
<evidence type="ECO:0000256" key="17">
    <source>
        <dbReference type="HAMAP-Rule" id="MF_02089"/>
    </source>
</evidence>
<sequence length="176" mass="21210">MKGLIHICCAPCAIYPVSCLKEQGIDLMGYFYNPNIHPYQELDRRKQTLVQYASHIDLKIIYTNDYPLEQWIQNITFRERHRCRICYFDRLKGTAIVARKGKFNFFTTTLLYSKFQNHDLIQEIGKNLEKQYGVTFYYEDFRKGWKQGIESSKELNLYRQQYCGCIYSEKERYYKP</sequence>
<evidence type="ECO:0000256" key="11">
    <source>
        <dbReference type="ARBA" id="ARBA00023004"/>
    </source>
</evidence>
<protein>
    <recommendedName>
        <fullName evidence="5 17">Epoxyqueuosine reductase QueH</fullName>
        <ecNumber evidence="4 17">1.17.99.6</ecNumber>
    </recommendedName>
    <alternativeName>
        <fullName evidence="15 17">Queuosine biosynthesis protein QueH</fullName>
    </alternativeName>
</protein>
<evidence type="ECO:0000256" key="6">
    <source>
        <dbReference type="ARBA" id="ARBA00022485"/>
    </source>
</evidence>
<gene>
    <name evidence="17" type="primary">queH</name>
    <name evidence="18" type="ORF">OMM_02010</name>
</gene>
<keyword evidence="8 17" id="KW-0479">Metal-binding</keyword>
<comment type="similarity">
    <text evidence="3 17">Belongs to the QueH family.</text>
</comment>
<evidence type="ECO:0000256" key="15">
    <source>
        <dbReference type="ARBA" id="ARBA00031446"/>
    </source>
</evidence>
<evidence type="ECO:0000256" key="2">
    <source>
        <dbReference type="ARBA" id="ARBA00004691"/>
    </source>
</evidence>
<dbReference type="Proteomes" id="UP000189670">
    <property type="component" value="Unassembled WGS sequence"/>
</dbReference>
<organism evidence="18 19">
    <name type="scientific">Candidatus Magnetoglobus multicellularis str. Araruama</name>
    <dbReference type="NCBI Taxonomy" id="890399"/>
    <lineage>
        <taxon>Bacteria</taxon>
        <taxon>Pseudomonadati</taxon>
        <taxon>Thermodesulfobacteriota</taxon>
        <taxon>Desulfobacteria</taxon>
        <taxon>Desulfobacterales</taxon>
        <taxon>Desulfobacteraceae</taxon>
        <taxon>Candidatus Magnetoglobus</taxon>
    </lineage>
</organism>
<evidence type="ECO:0000256" key="16">
    <source>
        <dbReference type="ARBA" id="ARBA00047415"/>
    </source>
</evidence>
<feature type="binding site" evidence="17">
    <location>
        <position position="86"/>
    </location>
    <ligand>
        <name>[4Fe-4S] cluster</name>
        <dbReference type="ChEBI" id="CHEBI:49883"/>
    </ligand>
</feature>